<keyword evidence="1" id="KW-1185">Reference proteome</keyword>
<evidence type="ECO:0000313" key="2">
    <source>
        <dbReference type="WBParaSite" id="jg4777"/>
    </source>
</evidence>
<dbReference type="WBParaSite" id="jg4777">
    <property type="protein sequence ID" value="jg4777"/>
    <property type="gene ID" value="jg4777"/>
</dbReference>
<protein>
    <submittedName>
        <fullName evidence="2">Uncharacterized protein</fullName>
    </submittedName>
</protein>
<sequence length="129" mass="14541">MIEIVAFANDQHLCVLAQPLSTTLMPPVSSTQTPIIPIRFVWMYEECTESTAAGLTYQLIRNYAVVAANERNDCTIGFKDVVDSWNASDINFTIDNIKARSRIVLLCLMILSSKENLFSNSTMLVFKMR</sequence>
<dbReference type="Proteomes" id="UP000887574">
    <property type="component" value="Unplaced"/>
</dbReference>
<reference evidence="2" key="1">
    <citation type="submission" date="2022-11" db="UniProtKB">
        <authorList>
            <consortium name="WormBaseParasite"/>
        </authorList>
    </citation>
    <scope>IDENTIFICATION</scope>
</reference>
<dbReference type="AlphaFoldDB" id="A0A915ECS6"/>
<accession>A0A915ECS6</accession>
<organism evidence="1 2">
    <name type="scientific">Ditylenchus dipsaci</name>
    <dbReference type="NCBI Taxonomy" id="166011"/>
    <lineage>
        <taxon>Eukaryota</taxon>
        <taxon>Metazoa</taxon>
        <taxon>Ecdysozoa</taxon>
        <taxon>Nematoda</taxon>
        <taxon>Chromadorea</taxon>
        <taxon>Rhabditida</taxon>
        <taxon>Tylenchina</taxon>
        <taxon>Tylenchomorpha</taxon>
        <taxon>Sphaerularioidea</taxon>
        <taxon>Anguinidae</taxon>
        <taxon>Anguininae</taxon>
        <taxon>Ditylenchus</taxon>
    </lineage>
</organism>
<proteinExistence type="predicted"/>
<evidence type="ECO:0000313" key="1">
    <source>
        <dbReference type="Proteomes" id="UP000887574"/>
    </source>
</evidence>
<name>A0A915ECS6_9BILA</name>